<dbReference type="GO" id="GO:0000166">
    <property type="term" value="F:nucleotide binding"/>
    <property type="evidence" value="ECO:0007669"/>
    <property type="project" value="UniProtKB-KW"/>
</dbReference>
<accession>A0A6G7WFQ7</accession>
<keyword evidence="5" id="KW-0408">Iron</keyword>
<evidence type="ECO:0000313" key="8">
    <source>
        <dbReference type="EMBL" id="QIK51083.1"/>
    </source>
</evidence>
<evidence type="ECO:0000256" key="5">
    <source>
        <dbReference type="ARBA" id="ARBA00023004"/>
    </source>
</evidence>
<dbReference type="AlphaFoldDB" id="A0A6G7WFQ7"/>
<sequence>MTNMYTKWDRAALLEEVSLRVKKARFAHILRVEAKAIELAHKYAGDVEACQLAALLHDYAKDMPRSEVVKIQQAAHIDAEMLAFGSQIWHGPAGAYYAKETFGVTNQEVLDAIYQHTIGGEQMSLVSKIVFIADYIENGRDFPGVSEARELANQDLDAAVIYKIKQTLKHLVDREERIYPGTLTVYNQWMQKMED</sequence>
<dbReference type="SMART" id="SM00471">
    <property type="entry name" value="HDc"/>
    <property type="match status" value="1"/>
</dbReference>
<evidence type="ECO:0000256" key="3">
    <source>
        <dbReference type="ARBA" id="ARBA00022741"/>
    </source>
</evidence>
<dbReference type="SUPFAM" id="SSF109604">
    <property type="entry name" value="HD-domain/PDEase-like"/>
    <property type="match status" value="1"/>
</dbReference>
<dbReference type="InterPro" id="IPR006674">
    <property type="entry name" value="HD_domain"/>
</dbReference>
<dbReference type="EMBL" id="CP049889">
    <property type="protein sequence ID" value="QIK51083.1"/>
    <property type="molecule type" value="Genomic_DNA"/>
</dbReference>
<dbReference type="GO" id="GO:0008803">
    <property type="term" value="F:bis(5'-nucleosyl)-tetraphosphatase (symmetrical) activity"/>
    <property type="evidence" value="ECO:0007669"/>
    <property type="project" value="UniProtKB-EC"/>
</dbReference>
<keyword evidence="4" id="KW-0378">Hydrolase</keyword>
<dbReference type="PROSITE" id="PS51831">
    <property type="entry name" value="HD"/>
    <property type="match status" value="1"/>
</dbReference>
<dbReference type="InterPro" id="IPR003607">
    <property type="entry name" value="HD/PDEase_dom"/>
</dbReference>
<dbReference type="InterPro" id="IPR051094">
    <property type="entry name" value="Diverse_Catalytic_Enzymes"/>
</dbReference>
<evidence type="ECO:0000313" key="9">
    <source>
        <dbReference type="Proteomes" id="UP000501830"/>
    </source>
</evidence>
<dbReference type="GO" id="GO:0046872">
    <property type="term" value="F:metal ion binding"/>
    <property type="evidence" value="ECO:0007669"/>
    <property type="project" value="UniProtKB-KW"/>
</dbReference>
<dbReference type="KEGG" id="jpo:G7058_02825"/>
<dbReference type="Pfam" id="PF01966">
    <property type="entry name" value="HD"/>
    <property type="match status" value="1"/>
</dbReference>
<dbReference type="PANTHER" id="PTHR35795:SF1">
    <property type="entry name" value="BIS(5'-NUCLEOSYL)-TETRAPHOSPHATASE, SYMMETRICAL"/>
    <property type="match status" value="1"/>
</dbReference>
<comment type="catalytic activity">
    <reaction evidence="6">
        <text>P(1),P(4)-bis(5'-adenosyl) tetraphosphate + H2O = 2 ADP + 2 H(+)</text>
        <dbReference type="Rhea" id="RHEA:24252"/>
        <dbReference type="ChEBI" id="CHEBI:15377"/>
        <dbReference type="ChEBI" id="CHEBI:15378"/>
        <dbReference type="ChEBI" id="CHEBI:58141"/>
        <dbReference type="ChEBI" id="CHEBI:456216"/>
        <dbReference type="EC" id="3.6.1.41"/>
    </reaction>
</comment>
<reference evidence="8 9" key="1">
    <citation type="journal article" date="2017" name="Int. J. Syst. Evol. Microbiol.">
        <title>Jeotgalibaca porci sp. nov. and Jeotgalibaca arthritidis sp. nov., isolated from pigs, and emended description of the genus Jeotgalibaca.</title>
        <authorList>
            <person name="Zamora L."/>
            <person name="Perez-Sancho M."/>
            <person name="Dominguez L."/>
            <person name="Fernandez-Garayzabal J.F."/>
            <person name="Vela A.I."/>
        </authorList>
    </citation>
    <scope>NUCLEOTIDE SEQUENCE [LARGE SCALE GENOMIC DNA]</scope>
    <source>
        <strain evidence="8 9">CCUG 69148</strain>
    </source>
</reference>
<evidence type="ECO:0000256" key="2">
    <source>
        <dbReference type="ARBA" id="ARBA00022723"/>
    </source>
</evidence>
<dbReference type="Gene3D" id="1.10.3210.10">
    <property type="entry name" value="Hypothetical protein af1432"/>
    <property type="match status" value="1"/>
</dbReference>
<gene>
    <name evidence="8" type="ORF">G7058_02825</name>
</gene>
<name>A0A6G7WFQ7_9LACT</name>
<protein>
    <recommendedName>
        <fullName evidence="1">bis(5'-nucleosyl)-tetraphosphatase (symmetrical)</fullName>
        <ecNumber evidence="1">3.6.1.41</ecNumber>
    </recommendedName>
</protein>
<evidence type="ECO:0000259" key="7">
    <source>
        <dbReference type="PROSITE" id="PS51831"/>
    </source>
</evidence>
<feature type="domain" description="HD" evidence="7">
    <location>
        <begin position="25"/>
        <end position="139"/>
    </location>
</feature>
<evidence type="ECO:0000256" key="4">
    <source>
        <dbReference type="ARBA" id="ARBA00022801"/>
    </source>
</evidence>
<keyword evidence="3" id="KW-0547">Nucleotide-binding</keyword>
<keyword evidence="2" id="KW-0479">Metal-binding</keyword>
<dbReference type="PANTHER" id="PTHR35795">
    <property type="entry name" value="SLR1885 PROTEIN"/>
    <property type="match status" value="1"/>
</dbReference>
<dbReference type="EC" id="3.6.1.41" evidence="1"/>
<organism evidence="8 9">
    <name type="scientific">Jeotgalibaca porci</name>
    <dbReference type="NCBI Taxonomy" id="1868793"/>
    <lineage>
        <taxon>Bacteria</taxon>
        <taxon>Bacillati</taxon>
        <taxon>Bacillota</taxon>
        <taxon>Bacilli</taxon>
        <taxon>Lactobacillales</taxon>
        <taxon>Carnobacteriaceae</taxon>
        <taxon>Jeotgalibaca</taxon>
    </lineage>
</organism>
<evidence type="ECO:0000256" key="6">
    <source>
        <dbReference type="ARBA" id="ARBA00049417"/>
    </source>
</evidence>
<dbReference type="NCBIfam" id="TIGR00488">
    <property type="entry name" value="bis(5'-nucleosyl)-tetraphosphatase (symmetrical) YqeK"/>
    <property type="match status" value="1"/>
</dbReference>
<proteinExistence type="predicted"/>
<keyword evidence="9" id="KW-1185">Reference proteome</keyword>
<dbReference type="Proteomes" id="UP000501830">
    <property type="component" value="Chromosome"/>
</dbReference>
<dbReference type="CDD" id="cd00077">
    <property type="entry name" value="HDc"/>
    <property type="match status" value="1"/>
</dbReference>
<dbReference type="InterPro" id="IPR005249">
    <property type="entry name" value="YqeK"/>
</dbReference>
<evidence type="ECO:0000256" key="1">
    <source>
        <dbReference type="ARBA" id="ARBA00012506"/>
    </source>
</evidence>